<dbReference type="Proteomes" id="UP000280197">
    <property type="component" value="Chromosome"/>
</dbReference>
<keyword evidence="2" id="KW-1133">Transmembrane helix</keyword>
<feature type="transmembrane region" description="Helical" evidence="2">
    <location>
        <begin position="297"/>
        <end position="315"/>
    </location>
</feature>
<proteinExistence type="predicted"/>
<accession>A0A3Q9BZU7</accession>
<evidence type="ECO:0000313" key="3">
    <source>
        <dbReference type="EMBL" id="AZP17230.1"/>
    </source>
</evidence>
<feature type="compositionally biased region" description="Basic and acidic residues" evidence="1">
    <location>
        <begin position="265"/>
        <end position="277"/>
    </location>
</feature>
<evidence type="ECO:0000256" key="2">
    <source>
        <dbReference type="SAM" id="Phobius"/>
    </source>
</evidence>
<feature type="transmembrane region" description="Helical" evidence="2">
    <location>
        <begin position="366"/>
        <end position="387"/>
    </location>
</feature>
<dbReference type="KEGG" id="saqu:EJC51_14550"/>
<feature type="transmembrane region" description="Helical" evidence="2">
    <location>
        <begin position="218"/>
        <end position="235"/>
    </location>
</feature>
<organism evidence="3 4">
    <name type="scientific">Streptomyces aquilus</name>
    <dbReference type="NCBI Taxonomy" id="2548456"/>
    <lineage>
        <taxon>Bacteria</taxon>
        <taxon>Bacillati</taxon>
        <taxon>Actinomycetota</taxon>
        <taxon>Actinomycetes</taxon>
        <taxon>Kitasatosporales</taxon>
        <taxon>Streptomycetaceae</taxon>
        <taxon>Streptomyces</taxon>
    </lineage>
</organism>
<evidence type="ECO:0000313" key="4">
    <source>
        <dbReference type="Proteomes" id="UP000280197"/>
    </source>
</evidence>
<feature type="transmembrane region" description="Helical" evidence="2">
    <location>
        <begin position="121"/>
        <end position="144"/>
    </location>
</feature>
<keyword evidence="2" id="KW-0472">Membrane</keyword>
<name>A0A3Q9BZU7_9ACTN</name>
<feature type="transmembrane region" description="Helical" evidence="2">
    <location>
        <begin position="168"/>
        <end position="187"/>
    </location>
</feature>
<sequence>MSGSLWLPPGARPDTFPAIPKQRTTPSWAGPDPVDELAARLDDFVAAAVHPDEIAALLESDGLSDDQIRERYGVKNSFALAEELYERVGRRHPEPETPPHDPWRVGLLSCLLRGALFALPGFAYVLAAAAPLPLLAGALTGWAWNQGLAHRAYTWLGLGDGRAARRSLLLGAPTGVVLGAVVALLVSGAADEAAAFAAGQAVYMGASTILLVLSRERALLCALLPMAAGAILTLLHPVPDAARLTLLLGSLLAVTALAAREVTREGNARQGRGELRDQPAPARNQPTARGPRLSGSFPYAVFGLATGTLVLHAALADNLTAVILTLSMGPAEWLLYRLRSTALTALRSSTTPTAFRRTTTHTLLKYLTAYLLTLLMALTTGISPAPLLLLGAVLWTALLLQSFGAILTTTAICSMAALAQTLASLTHCCSPYWITLTVYATTATTQAALACALLGRATAHR</sequence>
<gene>
    <name evidence="3" type="ORF">EJC51_14550</name>
</gene>
<dbReference type="AlphaFoldDB" id="A0A3Q9BZU7"/>
<feature type="region of interest" description="Disordered" evidence="1">
    <location>
        <begin position="265"/>
        <end position="291"/>
    </location>
</feature>
<protein>
    <submittedName>
        <fullName evidence="3">Uncharacterized protein</fullName>
    </submittedName>
</protein>
<dbReference type="RefSeq" id="WP_126271467.1">
    <property type="nucleotide sequence ID" value="NZ_CP034463.1"/>
</dbReference>
<feature type="transmembrane region" description="Helical" evidence="2">
    <location>
        <begin position="431"/>
        <end position="455"/>
    </location>
</feature>
<feature type="transmembrane region" description="Helical" evidence="2">
    <location>
        <begin position="393"/>
        <end position="419"/>
    </location>
</feature>
<feature type="transmembrane region" description="Helical" evidence="2">
    <location>
        <begin position="193"/>
        <end position="213"/>
    </location>
</feature>
<keyword evidence="2" id="KW-0812">Transmembrane</keyword>
<feature type="region of interest" description="Disordered" evidence="1">
    <location>
        <begin position="1"/>
        <end position="32"/>
    </location>
</feature>
<keyword evidence="4" id="KW-1185">Reference proteome</keyword>
<reference evidence="3 4" key="1">
    <citation type="submission" date="2018-12" db="EMBL/GenBank/DDBJ databases">
        <authorList>
            <person name="Li K."/>
        </authorList>
    </citation>
    <scope>NUCLEOTIDE SEQUENCE [LARGE SCALE GENOMIC DNA]</scope>
    <source>
        <strain evidence="4">CR22</strain>
    </source>
</reference>
<dbReference type="EMBL" id="CP034463">
    <property type="protein sequence ID" value="AZP17230.1"/>
    <property type="molecule type" value="Genomic_DNA"/>
</dbReference>
<feature type="transmembrane region" description="Helical" evidence="2">
    <location>
        <begin position="241"/>
        <end position="259"/>
    </location>
</feature>
<evidence type="ECO:0000256" key="1">
    <source>
        <dbReference type="SAM" id="MobiDB-lite"/>
    </source>
</evidence>